<dbReference type="Gene3D" id="2.30.110.10">
    <property type="entry name" value="Electron Transport, Fmn-binding Protein, Chain A"/>
    <property type="match status" value="1"/>
</dbReference>
<dbReference type="SUPFAM" id="SSF50475">
    <property type="entry name" value="FMN-binding split barrel"/>
    <property type="match status" value="1"/>
</dbReference>
<evidence type="ECO:0000313" key="2">
    <source>
        <dbReference type="EMBL" id="KPJ72044.1"/>
    </source>
</evidence>
<dbReference type="InterPro" id="IPR011576">
    <property type="entry name" value="Pyridox_Oxase_N"/>
</dbReference>
<accession>A0A0S7YD91</accession>
<reference evidence="2 3" key="1">
    <citation type="journal article" date="2015" name="Microbiome">
        <title>Genomic resolution of linkages in carbon, nitrogen, and sulfur cycling among widespread estuary sediment bacteria.</title>
        <authorList>
            <person name="Baker B.J."/>
            <person name="Lazar C.S."/>
            <person name="Teske A.P."/>
            <person name="Dick G.J."/>
        </authorList>
    </citation>
    <scope>NUCLEOTIDE SEQUENCE [LARGE SCALE GENOMIC DNA]</scope>
    <source>
        <strain evidence="2">DG_78</strain>
    </source>
</reference>
<sequence>MNETDLKKEIWSYFQKMQLIFLATCEGEQPRVRPVTLIHFNDKFWISTGTNSAKMKQIRENNNIALCVPLKEGENGGYIRGQGKAIIVQNKDVKKLLADNIPFFKQFWKDPNDPNYTLLEIVMKEIDYLKPGAFKVEKLSL</sequence>
<dbReference type="AlphaFoldDB" id="A0A0S7YD91"/>
<comment type="caution">
    <text evidence="2">The sequence shown here is derived from an EMBL/GenBank/DDBJ whole genome shotgun (WGS) entry which is preliminary data.</text>
</comment>
<dbReference type="InterPro" id="IPR012349">
    <property type="entry name" value="Split_barrel_FMN-bd"/>
</dbReference>
<evidence type="ECO:0000313" key="3">
    <source>
        <dbReference type="Proteomes" id="UP000051012"/>
    </source>
</evidence>
<organism evidence="2 3">
    <name type="scientific">candidate division TA06 bacterium DG_78</name>
    <dbReference type="NCBI Taxonomy" id="1703772"/>
    <lineage>
        <taxon>Bacteria</taxon>
        <taxon>Bacteria division TA06</taxon>
    </lineage>
</organism>
<dbReference type="PANTHER" id="PTHR34818">
    <property type="entry name" value="PROTEIN BLI-3"/>
    <property type="match status" value="1"/>
</dbReference>
<protein>
    <recommendedName>
        <fullName evidence="1">Pyridoxamine 5'-phosphate oxidase N-terminal domain-containing protein</fullName>
    </recommendedName>
</protein>
<gene>
    <name evidence="2" type="ORF">AMJ52_07655</name>
</gene>
<evidence type="ECO:0000259" key="1">
    <source>
        <dbReference type="Pfam" id="PF01243"/>
    </source>
</evidence>
<dbReference type="PANTHER" id="PTHR34818:SF1">
    <property type="entry name" value="PROTEIN BLI-3"/>
    <property type="match status" value="1"/>
</dbReference>
<proteinExistence type="predicted"/>
<dbReference type="Pfam" id="PF01243">
    <property type="entry name" value="PNPOx_N"/>
    <property type="match status" value="1"/>
</dbReference>
<dbReference type="EMBL" id="LJNI01000103">
    <property type="protein sequence ID" value="KPJ72044.1"/>
    <property type="molecule type" value="Genomic_DNA"/>
</dbReference>
<dbReference type="InterPro" id="IPR052917">
    <property type="entry name" value="Stress-Dev_Protein"/>
</dbReference>
<dbReference type="Proteomes" id="UP000051012">
    <property type="component" value="Unassembled WGS sequence"/>
</dbReference>
<feature type="domain" description="Pyridoxamine 5'-phosphate oxidase N-terminal" evidence="1">
    <location>
        <begin position="7"/>
        <end position="129"/>
    </location>
</feature>
<name>A0A0S7YD91_UNCT6</name>